<dbReference type="PANTHER" id="PTHR24223">
    <property type="entry name" value="ATP-BINDING CASSETTE SUB-FAMILY C"/>
    <property type="match status" value="1"/>
</dbReference>
<dbReference type="InterPro" id="IPR050173">
    <property type="entry name" value="ABC_transporter_C-like"/>
</dbReference>
<dbReference type="PROSITE" id="PS50893">
    <property type="entry name" value="ABC_TRANSPORTER_2"/>
    <property type="match status" value="2"/>
</dbReference>
<feature type="region of interest" description="Disordered" evidence="10">
    <location>
        <begin position="404"/>
        <end position="426"/>
    </location>
</feature>
<dbReference type="CDD" id="cd18580">
    <property type="entry name" value="ABC_6TM_ABCC_D2"/>
    <property type="match status" value="1"/>
</dbReference>
<feature type="domain" description="ABC transporter" evidence="12">
    <location>
        <begin position="819"/>
        <end position="1054"/>
    </location>
</feature>
<evidence type="ECO:0000256" key="7">
    <source>
        <dbReference type="ARBA" id="ARBA00022840"/>
    </source>
</evidence>
<evidence type="ECO:0000256" key="6">
    <source>
        <dbReference type="ARBA" id="ARBA00022741"/>
    </source>
</evidence>
<dbReference type="FunFam" id="3.40.50.300:FF:000163">
    <property type="entry name" value="Multidrug resistance-associated protein member 4"/>
    <property type="match status" value="1"/>
</dbReference>
<dbReference type="FunFam" id="3.40.50.300:FF:000997">
    <property type="entry name" value="Multidrug resistance-associated protein 1"/>
    <property type="match status" value="1"/>
</dbReference>
<accession>Q8W4V4</accession>
<dbReference type="InterPro" id="IPR003439">
    <property type="entry name" value="ABC_transporter-like_ATP-bd"/>
</dbReference>
<dbReference type="InterPro" id="IPR011527">
    <property type="entry name" value="ABC1_TM_dom"/>
</dbReference>
<evidence type="ECO:0000256" key="3">
    <source>
        <dbReference type="ARBA" id="ARBA00022448"/>
    </source>
</evidence>
<feature type="domain" description="ABC transmembrane type-1" evidence="13">
    <location>
        <begin position="1"/>
        <end position="65"/>
    </location>
</feature>
<evidence type="ECO:0000256" key="4">
    <source>
        <dbReference type="ARBA" id="ARBA00022692"/>
    </source>
</evidence>
<dbReference type="InterPro" id="IPR017871">
    <property type="entry name" value="ABC_transporter-like_CS"/>
</dbReference>
<feature type="transmembrane region" description="Helical" evidence="11">
    <location>
        <begin position="694"/>
        <end position="715"/>
    </location>
</feature>
<keyword evidence="5" id="KW-0677">Repeat</keyword>
<feature type="transmembrane region" description="Helical" evidence="11">
    <location>
        <begin position="722"/>
        <end position="744"/>
    </location>
</feature>
<dbReference type="GO" id="GO:0140359">
    <property type="term" value="F:ABC-type transporter activity"/>
    <property type="evidence" value="ECO:0007669"/>
    <property type="project" value="InterPro"/>
</dbReference>
<keyword evidence="8 11" id="KW-1133">Transmembrane helix</keyword>
<keyword evidence="9 11" id="KW-0472">Membrane</keyword>
<dbReference type="PROSITE" id="PS50929">
    <property type="entry name" value="ABC_TM1F"/>
    <property type="match status" value="2"/>
</dbReference>
<dbReference type="GO" id="GO:0005524">
    <property type="term" value="F:ATP binding"/>
    <property type="evidence" value="ECO:0007669"/>
    <property type="project" value="UniProtKB-KW"/>
</dbReference>
<evidence type="ECO:0000256" key="8">
    <source>
        <dbReference type="ARBA" id="ARBA00022989"/>
    </source>
</evidence>
<comment type="similarity">
    <text evidence="2">Belongs to the ABC transporter superfamily. ABCC family. Conjugate transporter (TC 3.A.1.208) subfamily.</text>
</comment>
<feature type="transmembrane region" description="Helical" evidence="11">
    <location>
        <begin position="558"/>
        <end position="575"/>
    </location>
</feature>
<feature type="transmembrane region" description="Helical" evidence="11">
    <location>
        <begin position="611"/>
        <end position="631"/>
    </location>
</feature>
<dbReference type="SUPFAM" id="SSF52540">
    <property type="entry name" value="P-loop containing nucleoside triphosphate hydrolases"/>
    <property type="match status" value="2"/>
</dbReference>
<evidence type="ECO:0000313" key="14">
    <source>
        <dbReference type="EMBL" id="AAL35383.1"/>
    </source>
</evidence>
<comment type="subcellular location">
    <subcellularLocation>
        <location evidence="1">Vacuole membrane</location>
        <topology evidence="1">Multi-pass membrane protein</topology>
    </subcellularLocation>
</comment>
<evidence type="ECO:0000259" key="12">
    <source>
        <dbReference type="PROSITE" id="PS50893"/>
    </source>
</evidence>
<dbReference type="EMBL" id="AF442557">
    <property type="protein sequence ID" value="AAL35383.1"/>
    <property type="molecule type" value="mRNA"/>
</dbReference>
<dbReference type="GO" id="GO:0016887">
    <property type="term" value="F:ATP hydrolysis activity"/>
    <property type="evidence" value="ECO:0007669"/>
    <property type="project" value="InterPro"/>
</dbReference>
<dbReference type="Gene3D" id="3.40.50.300">
    <property type="entry name" value="P-loop containing nucleotide triphosphate hydrolases"/>
    <property type="match status" value="2"/>
</dbReference>
<sequence length="1082" mass="119808">MLPGLGVILLVLPMQYYFGYKIVQIKLQNAKHVALRSAIMQEVLPAIKLVKYYAWEQFFENQIKQGPPRGDPPQLLELRDEGHQRGLRVLRAAHDRLRHLHHLRVPARPPGVQRRLHHPVAVQHSALPPGRAAKALRAVSEANASLQRLEAYLLEEVPSGTAAVKTPKNAPPGAVIENGVFHHPSNPNWHLHVPKFEVKPGQVVAVVGRIAAGKSSLVQAILGNMVKEHGSFNVGGRISYVPQNPWLQNLSLRDNVLFGEQFDENKYTDVIESCALTLDLQILSNGDQSKAGIRGVNFSGGQRQRVNLARCAYADADLVLLDNALSAVDHHTAHHIFDKCIKGLFSDKAVVLVTHQIEFMPRCDNVAIMDEGRCLYFGKWNEEAQHLLGKLLPITHLLHAAGSQEAPPAPKKKAEDKAGPQKSQSLQLTLAPTSIGKPTEKPKDVQKLTAYQAALIYTWYGNLFLVGVCFFFFLAAQCSRQISDFWVRWWVNDEYKKFPVKGEQDSAATTFYCLIYLLLVGLFYIFMIFRGATFLWWVLKSSETIRRKALHNVLNAPMGFFLVTPVGDLLLNFTKDQDIMDENLPDAVHFMGIYGLILLATTITVSVTINFFAAFTGALIIMTLIMLSIYLPAATALKKARAVSGGMLVGLVAEVLEGLGVVQAFNKQEYFIEEAARRTNITNSAVFNAEALNLWLAFWCDFIGACLVGVVSAFAVGMAKDLGGATVGLAFSNIIQMLVFYTWVVRFISESISLFNSVEGMAYLADYVPHDGVFYDQAPEGRRRQANRPARRQHRARRLQGPVVVDDAALARWPATGNIRFEDVWMQYRLDAPWALKGVTFKINDGEKVGAVGRTGSGKSTTLLALYRMFELGKGRILVDGVDIATLSLKRLRTGLSIIPQEPVMFTGTVRSNLDPFGEFKDDAILWEVLKKVGLEDQAQHAGGLDGQVDGTGGKAWSLGQMQLVCLARAALRAVPILCLDEATAAMDPHTEAIVQQTIKKVFDDRTTITIAHRLDTIIESDKIIVMEQGSLMEYESPSKLLANRDSMFSKLVDKTGPAAAAALRKMAEDFWSTRSAQGRNQ</sequence>
<dbReference type="Gene3D" id="1.20.1560.10">
    <property type="entry name" value="ABC transporter type 1, transmembrane domain"/>
    <property type="match status" value="2"/>
</dbReference>
<dbReference type="InterPro" id="IPR003593">
    <property type="entry name" value="AAA+_ATPase"/>
</dbReference>
<dbReference type="CDD" id="cd03250">
    <property type="entry name" value="ABCC_MRP_domain1"/>
    <property type="match status" value="1"/>
</dbReference>
<keyword evidence="4 11" id="KW-0812">Transmembrane</keyword>
<feature type="transmembrane region" description="Helical" evidence="11">
    <location>
        <begin position="511"/>
        <end position="538"/>
    </location>
</feature>
<organism evidence="14">
    <name type="scientific">Chlamydomonas reinhardtii</name>
    <name type="common">Chlamydomonas smithii</name>
    <dbReference type="NCBI Taxonomy" id="3055"/>
    <lineage>
        <taxon>Eukaryota</taxon>
        <taxon>Viridiplantae</taxon>
        <taxon>Chlorophyta</taxon>
        <taxon>core chlorophytes</taxon>
        <taxon>Chlorophyceae</taxon>
        <taxon>CS clade</taxon>
        <taxon>Chlamydomonadales</taxon>
        <taxon>Chlamydomonadaceae</taxon>
        <taxon>Chlamydomonas</taxon>
    </lineage>
</organism>
<feature type="domain" description="ABC transmembrane type-1" evidence="13">
    <location>
        <begin position="468"/>
        <end position="760"/>
    </location>
</feature>
<reference evidence="14" key="1">
    <citation type="journal article" date="2002" name="Plant J.">
        <title>Identification and regulation of high light-induced genes in Chlamydomonas reinhardtii.</title>
        <authorList>
            <person name="Im C.S."/>
            <person name="Grossman A.R."/>
        </authorList>
    </citation>
    <scope>NUCLEOTIDE SEQUENCE</scope>
</reference>
<keyword evidence="6" id="KW-0547">Nucleotide-binding</keyword>
<evidence type="ECO:0000259" key="13">
    <source>
        <dbReference type="PROSITE" id="PS50929"/>
    </source>
</evidence>
<dbReference type="PROSITE" id="PS00211">
    <property type="entry name" value="ABC_TRANSPORTER_1"/>
    <property type="match status" value="1"/>
</dbReference>
<dbReference type="PANTHER" id="PTHR24223:SF443">
    <property type="entry name" value="MULTIDRUG-RESISTANCE LIKE PROTEIN 1, ISOFORM I"/>
    <property type="match status" value="1"/>
</dbReference>
<evidence type="ECO:0000256" key="5">
    <source>
        <dbReference type="ARBA" id="ARBA00022737"/>
    </source>
</evidence>
<evidence type="ECO:0000256" key="10">
    <source>
        <dbReference type="SAM" id="MobiDB-lite"/>
    </source>
</evidence>
<dbReference type="GO" id="GO:0005774">
    <property type="term" value="C:vacuolar membrane"/>
    <property type="evidence" value="ECO:0007669"/>
    <property type="project" value="UniProtKB-SubCell"/>
</dbReference>
<proteinExistence type="evidence at transcript level"/>
<dbReference type="InterPro" id="IPR036640">
    <property type="entry name" value="ABC1_TM_sf"/>
</dbReference>
<dbReference type="Pfam" id="PF00005">
    <property type="entry name" value="ABC_tran"/>
    <property type="match status" value="2"/>
</dbReference>
<dbReference type="Pfam" id="PF00664">
    <property type="entry name" value="ABC_membrane"/>
    <property type="match status" value="2"/>
</dbReference>
<keyword evidence="3" id="KW-0813">Transport</keyword>
<evidence type="ECO:0000256" key="9">
    <source>
        <dbReference type="ARBA" id="ARBA00023136"/>
    </source>
</evidence>
<dbReference type="SMART" id="SM00382">
    <property type="entry name" value="AAA"/>
    <property type="match status" value="2"/>
</dbReference>
<name>Q8W4V4_CHLRE</name>
<dbReference type="AlphaFoldDB" id="Q8W4V4"/>
<evidence type="ECO:0000256" key="2">
    <source>
        <dbReference type="ARBA" id="ARBA00009726"/>
    </source>
</evidence>
<dbReference type="ExpressionAtlas" id="Q8W4V4">
    <property type="expression patterns" value="baseline"/>
</dbReference>
<feature type="transmembrane region" description="Helical" evidence="11">
    <location>
        <begin position="457"/>
        <end position="476"/>
    </location>
</feature>
<evidence type="ECO:0000256" key="1">
    <source>
        <dbReference type="ARBA" id="ARBA00004128"/>
    </source>
</evidence>
<dbReference type="CDD" id="cd03244">
    <property type="entry name" value="ABCC_MRP_domain2"/>
    <property type="match status" value="1"/>
</dbReference>
<keyword evidence="7" id="KW-0067">ATP-binding</keyword>
<feature type="domain" description="ABC transporter" evidence="12">
    <location>
        <begin position="175"/>
        <end position="396"/>
    </location>
</feature>
<protein>
    <submittedName>
        <fullName evidence="14">Putative ABC transporter</fullName>
    </submittedName>
</protein>
<dbReference type="InterPro" id="IPR044726">
    <property type="entry name" value="ABCC_6TM_D2"/>
</dbReference>
<gene>
    <name evidence="14" type="primary">MRP1</name>
</gene>
<dbReference type="ProMEX" id="Q8W4V4"/>
<dbReference type="InterPro" id="IPR027417">
    <property type="entry name" value="P-loop_NTPase"/>
</dbReference>
<dbReference type="SUPFAM" id="SSF90123">
    <property type="entry name" value="ABC transporter transmembrane region"/>
    <property type="match status" value="2"/>
</dbReference>
<feature type="transmembrane region" description="Helical" evidence="11">
    <location>
        <begin position="587"/>
        <end position="605"/>
    </location>
</feature>
<evidence type="ECO:0000256" key="11">
    <source>
        <dbReference type="SAM" id="Phobius"/>
    </source>
</evidence>